<dbReference type="InterPro" id="IPR036291">
    <property type="entry name" value="NAD(P)-bd_dom_sf"/>
</dbReference>
<protein>
    <submittedName>
        <fullName evidence="1">NAD-dependent epimerase/dehydratase</fullName>
    </submittedName>
</protein>
<name>T1B8Z3_9ZZZZ</name>
<reference evidence="1" key="1">
    <citation type="submission" date="2013-08" db="EMBL/GenBank/DDBJ databases">
        <authorList>
            <person name="Mendez C."/>
            <person name="Richter M."/>
            <person name="Ferrer M."/>
            <person name="Sanchez J."/>
        </authorList>
    </citation>
    <scope>NUCLEOTIDE SEQUENCE</scope>
</reference>
<reference evidence="1" key="2">
    <citation type="journal article" date="2014" name="ISME J.">
        <title>Microbial stratification in low pH oxic and suboxic macroscopic growths along an acid mine drainage.</title>
        <authorList>
            <person name="Mendez-Garcia C."/>
            <person name="Mesa V."/>
            <person name="Sprenger R.R."/>
            <person name="Richter M."/>
            <person name="Diez M.S."/>
            <person name="Solano J."/>
            <person name="Bargiela R."/>
            <person name="Golyshina O.V."/>
            <person name="Manteca A."/>
            <person name="Ramos J.L."/>
            <person name="Gallego J.R."/>
            <person name="Llorente I."/>
            <person name="Martins Dos Santos V.A."/>
            <person name="Jensen O.N."/>
            <person name="Pelaez A.I."/>
            <person name="Sanchez J."/>
            <person name="Ferrer M."/>
        </authorList>
    </citation>
    <scope>NUCLEOTIDE SEQUENCE</scope>
</reference>
<dbReference type="Gene3D" id="3.40.50.720">
    <property type="entry name" value="NAD(P)-binding Rossmann-like Domain"/>
    <property type="match status" value="1"/>
</dbReference>
<sequence length="136" mass="14460">MPLARAQAQFAPIYVGDVAEAFARALLERETFGQTYELGGPDVVTLEQLVRLSAQASGLPCHIVRLPDALGRLQAAVLGLLPGKPMTLDNFRSLTRDSLCAEDGCARLGLHPRAMLDILPTYLGAPAGPVNFGAHP</sequence>
<comment type="caution">
    <text evidence="1">The sequence shown here is derived from an EMBL/GenBank/DDBJ whole genome shotgun (WGS) entry which is preliminary data.</text>
</comment>
<dbReference type="AlphaFoldDB" id="T1B8Z3"/>
<dbReference type="EMBL" id="AUZX01005847">
    <property type="protein sequence ID" value="EQD66357.1"/>
    <property type="molecule type" value="Genomic_DNA"/>
</dbReference>
<accession>T1B8Z3</accession>
<evidence type="ECO:0000313" key="1">
    <source>
        <dbReference type="EMBL" id="EQD66357.1"/>
    </source>
</evidence>
<dbReference type="SUPFAM" id="SSF51735">
    <property type="entry name" value="NAD(P)-binding Rossmann-fold domains"/>
    <property type="match status" value="1"/>
</dbReference>
<gene>
    <name evidence="1" type="ORF">B1A_08171</name>
</gene>
<organism evidence="1">
    <name type="scientific">mine drainage metagenome</name>
    <dbReference type="NCBI Taxonomy" id="410659"/>
    <lineage>
        <taxon>unclassified sequences</taxon>
        <taxon>metagenomes</taxon>
        <taxon>ecological metagenomes</taxon>
    </lineage>
</organism>
<proteinExistence type="predicted"/>